<accession>A0ACD3STT4</accession>
<evidence type="ECO:0000313" key="2">
    <source>
        <dbReference type="Proteomes" id="UP000004277"/>
    </source>
</evidence>
<proteinExistence type="predicted"/>
<name>A0ACD3STT4_9BURK</name>
<organism evidence="1 2">
    <name type="scientific">Imbroritus primus</name>
    <dbReference type="NCBI Taxonomy" id="3058603"/>
    <lineage>
        <taxon>Bacteria</taxon>
        <taxon>Pseudomonadati</taxon>
        <taxon>Pseudomonadota</taxon>
        <taxon>Betaproteobacteria</taxon>
        <taxon>Burkholderiales</taxon>
        <taxon>Burkholderiaceae</taxon>
        <taxon>Imbroritus</taxon>
    </lineage>
</organism>
<keyword evidence="2" id="KW-1185">Reference proteome</keyword>
<keyword evidence="1" id="KW-0282">Flagellum</keyword>
<sequence>MAQTAEPVAVADRWRNLPMPAAFSSMRPRLLVLAAIVAAVAIAVLVSLYSRTPDYRVLYSNVTDRDGGAILAALQQMNVPHRFGDGGSAILVPADRVHDTRLKLAAQGLPKGGLVGFELMENQKFGTSQFAEQVNYQRGLEGELARSIQSMSEVQAARVHLALSRPSVFVREQPKPSASVVLTLYPGRVLDPSQVQAIGHMVASSVPNLPIKSVTVVDQAGRLLSAVFQEKAGLDGRQLEYSREVEQGYIDRIHAILKPIVGDNNVHAQVTADIDLADTEQMAESYRPNQNENQAAIRSQTISETRNAKPDSIGGVPGALSNQAPPSPQVQATAPAPAAPGAAAPAPGQPGSTAAAATALVNGQRGGESARKDATTNYEVDKTVRHTRQTMGAVRRLSVAVVVNYRKVPAGANGAIQQQALSEAEMAKLTTLVKDAVGFNAERGDSVNVVNSRFNEPEPEPVEILPVWKQPETIQYASLLAKYGALVLAVLAVIFGVIRPLMRRANRRAETEQPGQQINIREDTPMLPDETEPGVTPVTPIIDDERHAQSEATRAAFDAQLEMVRKVARENPRLVANIVREWVNSDER</sequence>
<dbReference type="Proteomes" id="UP000004277">
    <property type="component" value="Unassembled WGS sequence"/>
</dbReference>
<gene>
    <name evidence="1" type="primary">fliF</name>
    <name evidence="1" type="ORF">MW7_000920</name>
</gene>
<keyword evidence="1" id="KW-0969">Cilium</keyword>
<protein>
    <submittedName>
        <fullName evidence="1">Flagellar basal body M-ring protein FliF</fullName>
    </submittedName>
</protein>
<reference evidence="1" key="1">
    <citation type="submission" date="2019-05" db="EMBL/GenBank/DDBJ databases">
        <title>Revised genome assembly of Burkholderiaceae (previously Ralstonia) sp. PBA.</title>
        <authorList>
            <person name="Gan H.M."/>
        </authorList>
    </citation>
    <scope>NUCLEOTIDE SEQUENCE</scope>
    <source>
        <strain evidence="1">PBA</strain>
    </source>
</reference>
<comment type="caution">
    <text evidence="1">The sequence shown here is derived from an EMBL/GenBank/DDBJ whole genome shotgun (WGS) entry which is preliminary data.</text>
</comment>
<keyword evidence="1" id="KW-0966">Cell projection</keyword>
<evidence type="ECO:0000313" key="1">
    <source>
        <dbReference type="EMBL" id="TMS59740.1"/>
    </source>
</evidence>
<dbReference type="EMBL" id="AKCV02000004">
    <property type="protein sequence ID" value="TMS59740.1"/>
    <property type="molecule type" value="Genomic_DNA"/>
</dbReference>